<protein>
    <recommendedName>
        <fullName evidence="4">DUF3306 domain-containing protein</fullName>
    </recommendedName>
</protein>
<dbReference type="OrthoDB" id="8100830at2"/>
<dbReference type="Pfam" id="PF11748">
    <property type="entry name" value="DUF3306"/>
    <property type="match status" value="1"/>
</dbReference>
<accession>A0A1H8PT16</accession>
<evidence type="ECO:0000256" key="1">
    <source>
        <dbReference type="SAM" id="MobiDB-lite"/>
    </source>
</evidence>
<name>A0A1H8PT16_9RHOB</name>
<feature type="region of interest" description="Disordered" evidence="1">
    <location>
        <begin position="151"/>
        <end position="206"/>
    </location>
</feature>
<reference evidence="2 3" key="1">
    <citation type="submission" date="2016-10" db="EMBL/GenBank/DDBJ databases">
        <authorList>
            <person name="de Groot N.N."/>
        </authorList>
    </citation>
    <scope>NUCLEOTIDE SEQUENCE [LARGE SCALE GENOMIC DNA]</scope>
    <source>
        <strain evidence="2 3">DSM 27842</strain>
    </source>
</reference>
<organism evidence="2 3">
    <name type="scientific">Salinihabitans flavidus</name>
    <dbReference type="NCBI Taxonomy" id="569882"/>
    <lineage>
        <taxon>Bacteria</taxon>
        <taxon>Pseudomonadati</taxon>
        <taxon>Pseudomonadota</taxon>
        <taxon>Alphaproteobacteria</taxon>
        <taxon>Rhodobacterales</taxon>
        <taxon>Roseobacteraceae</taxon>
        <taxon>Salinihabitans</taxon>
    </lineage>
</organism>
<keyword evidence="3" id="KW-1185">Reference proteome</keyword>
<dbReference type="InterPro" id="IPR021735">
    <property type="entry name" value="DUF3306"/>
</dbReference>
<dbReference type="RefSeq" id="WP_093116627.1">
    <property type="nucleotide sequence ID" value="NZ_FODS01000005.1"/>
</dbReference>
<gene>
    <name evidence="2" type="ORF">SAMN04490248_105123</name>
</gene>
<dbReference type="EMBL" id="FODS01000005">
    <property type="protein sequence ID" value="SEO44858.1"/>
    <property type="molecule type" value="Genomic_DNA"/>
</dbReference>
<dbReference type="STRING" id="569882.SAMN04490248_105123"/>
<evidence type="ECO:0000313" key="2">
    <source>
        <dbReference type="EMBL" id="SEO44858.1"/>
    </source>
</evidence>
<evidence type="ECO:0008006" key="4">
    <source>
        <dbReference type="Google" id="ProtNLM"/>
    </source>
</evidence>
<sequence>MGRDGKDFWSRRRAAVQAETEAEAAARRAEEEARLQDEIARTEAEKSDEEILKELDLPDPDGLQAGDDFSVFMRDAVPHRLRNRAMRRLWRSNPVLANLDGLVDHGEDYTDAATIVPGMSTAYEVGKGMFAHVARLAADKAAITEDDLVGASASHTQATPLDDEPAAENPNQHATEAQADAVFTDPEDVPSPPVSRRHMRFAFSDE</sequence>
<evidence type="ECO:0000313" key="3">
    <source>
        <dbReference type="Proteomes" id="UP000198893"/>
    </source>
</evidence>
<proteinExistence type="predicted"/>
<dbReference type="AlphaFoldDB" id="A0A1H8PT16"/>
<dbReference type="Proteomes" id="UP000198893">
    <property type="component" value="Unassembled WGS sequence"/>
</dbReference>
<feature type="compositionally biased region" description="Basic and acidic residues" evidence="1">
    <location>
        <begin position="24"/>
        <end position="47"/>
    </location>
</feature>
<feature type="region of interest" description="Disordered" evidence="1">
    <location>
        <begin position="22"/>
        <end position="47"/>
    </location>
</feature>